<dbReference type="PANTHER" id="PTHR22904:SF523">
    <property type="entry name" value="STRESS-INDUCED-PHOSPHOPROTEIN 1"/>
    <property type="match status" value="1"/>
</dbReference>
<keyword evidence="2" id="KW-0802">TPR repeat</keyword>
<name>I0YXE2_COCSC</name>
<dbReference type="Pfam" id="PF14559">
    <property type="entry name" value="TPR_19"/>
    <property type="match status" value="1"/>
</dbReference>
<protein>
    <submittedName>
        <fullName evidence="3">Uncharacterized protein</fullName>
    </submittedName>
</protein>
<gene>
    <name evidence="3" type="ORF">COCSUDRAFT_63444</name>
</gene>
<dbReference type="EMBL" id="AGSI01000008">
    <property type="protein sequence ID" value="EIE23061.1"/>
    <property type="molecule type" value="Genomic_DNA"/>
</dbReference>
<evidence type="ECO:0000313" key="3">
    <source>
        <dbReference type="EMBL" id="EIE23061.1"/>
    </source>
</evidence>
<dbReference type="RefSeq" id="XP_005647605.1">
    <property type="nucleotide sequence ID" value="XM_005647548.1"/>
</dbReference>
<dbReference type="OrthoDB" id="2423701at2759"/>
<dbReference type="GO" id="GO:0051879">
    <property type="term" value="F:Hsp90 protein binding"/>
    <property type="evidence" value="ECO:0007669"/>
    <property type="project" value="TreeGrafter"/>
</dbReference>
<dbReference type="InterPro" id="IPR011990">
    <property type="entry name" value="TPR-like_helical_dom_sf"/>
</dbReference>
<dbReference type="KEGG" id="csl:COCSUDRAFT_63444"/>
<evidence type="ECO:0000256" key="1">
    <source>
        <dbReference type="ARBA" id="ARBA00022737"/>
    </source>
</evidence>
<dbReference type="AlphaFoldDB" id="I0YXE2"/>
<dbReference type="PANTHER" id="PTHR22904">
    <property type="entry name" value="TPR REPEAT CONTAINING PROTEIN"/>
    <property type="match status" value="1"/>
</dbReference>
<organism evidence="3 4">
    <name type="scientific">Coccomyxa subellipsoidea (strain C-169)</name>
    <name type="common">Green microalga</name>
    <dbReference type="NCBI Taxonomy" id="574566"/>
    <lineage>
        <taxon>Eukaryota</taxon>
        <taxon>Viridiplantae</taxon>
        <taxon>Chlorophyta</taxon>
        <taxon>core chlorophytes</taxon>
        <taxon>Trebouxiophyceae</taxon>
        <taxon>Trebouxiophyceae incertae sedis</taxon>
        <taxon>Coccomyxaceae</taxon>
        <taxon>Coccomyxa</taxon>
        <taxon>Coccomyxa subellipsoidea</taxon>
    </lineage>
</organism>
<evidence type="ECO:0000256" key="2">
    <source>
        <dbReference type="ARBA" id="ARBA00022803"/>
    </source>
</evidence>
<dbReference type="SUPFAM" id="SSF48452">
    <property type="entry name" value="TPR-like"/>
    <property type="match status" value="1"/>
</dbReference>
<sequence length="70" mass="7850">MGLHTKALADAEEAIELDPDYLKAHARKGQALEKLGRVDDARAHYQQCINTLKYNSHFKEALQKLDAAQS</sequence>
<dbReference type="Proteomes" id="UP000007264">
    <property type="component" value="Unassembled WGS sequence"/>
</dbReference>
<keyword evidence="4" id="KW-1185">Reference proteome</keyword>
<dbReference type="Gene3D" id="1.25.40.10">
    <property type="entry name" value="Tetratricopeptide repeat domain"/>
    <property type="match status" value="1"/>
</dbReference>
<comment type="caution">
    <text evidence="3">The sequence shown here is derived from an EMBL/GenBank/DDBJ whole genome shotgun (WGS) entry which is preliminary data.</text>
</comment>
<dbReference type="GeneID" id="17041049"/>
<keyword evidence="1" id="KW-0677">Repeat</keyword>
<proteinExistence type="predicted"/>
<evidence type="ECO:0000313" key="4">
    <source>
        <dbReference type="Proteomes" id="UP000007264"/>
    </source>
</evidence>
<accession>I0YXE2</accession>
<reference evidence="3 4" key="1">
    <citation type="journal article" date="2012" name="Genome Biol.">
        <title>The genome of the polar eukaryotic microalga coccomyxa subellipsoidea reveals traits of cold adaptation.</title>
        <authorList>
            <person name="Blanc G."/>
            <person name="Agarkova I."/>
            <person name="Grimwood J."/>
            <person name="Kuo A."/>
            <person name="Brueggeman A."/>
            <person name="Dunigan D."/>
            <person name="Gurnon J."/>
            <person name="Ladunga I."/>
            <person name="Lindquist E."/>
            <person name="Lucas S."/>
            <person name="Pangilinan J."/>
            <person name="Proschold T."/>
            <person name="Salamov A."/>
            <person name="Schmutz J."/>
            <person name="Weeks D."/>
            <person name="Yamada T."/>
            <person name="Claverie J.M."/>
            <person name="Grigoriev I."/>
            <person name="Van Etten J."/>
            <person name="Lomsadze A."/>
            <person name="Borodovsky M."/>
        </authorList>
    </citation>
    <scope>NUCLEOTIDE SEQUENCE [LARGE SCALE GENOMIC DNA]</scope>
    <source>
        <strain evidence="3 4">C-169</strain>
    </source>
</reference>